<evidence type="ECO:0000313" key="3">
    <source>
        <dbReference type="Proteomes" id="UP000266177"/>
    </source>
</evidence>
<proteinExistence type="predicted"/>
<comment type="caution">
    <text evidence="2">The sequence shown here is derived from an EMBL/GenBank/DDBJ whole genome shotgun (WGS) entry which is preliminary data.</text>
</comment>
<name>A0A3A3GEM4_PANTH</name>
<dbReference type="AlphaFoldDB" id="A0A3A3GEM4"/>
<dbReference type="OrthoDB" id="193748at44249"/>
<keyword evidence="1" id="KW-0175">Coiled coil</keyword>
<dbReference type="RefSeq" id="WP_119795514.1">
    <property type="nucleotide sequence ID" value="NZ_QYZD01000024.1"/>
</dbReference>
<accession>A0A3A3GEM4</accession>
<dbReference type="EMBL" id="QYZD01000024">
    <property type="protein sequence ID" value="RJG21439.1"/>
    <property type="molecule type" value="Genomic_DNA"/>
</dbReference>
<gene>
    <name evidence="2" type="ORF">DQX05_21440</name>
</gene>
<organism evidence="2 3">
    <name type="scientific">Paenibacillus thiaminolyticus</name>
    <name type="common">Bacillus thiaminolyticus</name>
    <dbReference type="NCBI Taxonomy" id="49283"/>
    <lineage>
        <taxon>Bacteria</taxon>
        <taxon>Bacillati</taxon>
        <taxon>Bacillota</taxon>
        <taxon>Bacilli</taxon>
        <taxon>Bacillales</taxon>
        <taxon>Paenibacillaceae</taxon>
        <taxon>Paenibacillus</taxon>
    </lineage>
</organism>
<evidence type="ECO:0000313" key="2">
    <source>
        <dbReference type="EMBL" id="RJG21439.1"/>
    </source>
</evidence>
<feature type="coiled-coil region" evidence="1">
    <location>
        <begin position="17"/>
        <end position="51"/>
    </location>
</feature>
<dbReference type="Proteomes" id="UP000266177">
    <property type="component" value="Unassembled WGS sequence"/>
</dbReference>
<protein>
    <submittedName>
        <fullName evidence="2">Uncharacterized protein</fullName>
    </submittedName>
</protein>
<evidence type="ECO:0000256" key="1">
    <source>
        <dbReference type="SAM" id="Coils"/>
    </source>
</evidence>
<reference evidence="2 3" key="1">
    <citation type="submission" date="2018-09" db="EMBL/GenBank/DDBJ databases">
        <title>Paenibacillus SK2017-BO5.</title>
        <authorList>
            <person name="Piskunova J.V."/>
            <person name="Dubiley S.A."/>
            <person name="Severinov K.V."/>
        </authorList>
    </citation>
    <scope>NUCLEOTIDE SEQUENCE [LARGE SCALE GENOMIC DNA]</scope>
    <source>
        <strain evidence="2 3">BO5</strain>
    </source>
</reference>
<sequence>MAKREQVVAEAVEEQSVEETVRSIAQAEADYEQIMVEIQNYCQQAKDLREQAAMVIRSGRTDSQAGEEIRH</sequence>